<gene>
    <name evidence="4" type="ORF">HANVADRAFT_53192</name>
</gene>
<dbReference type="CDD" id="cd00067">
    <property type="entry name" value="GAL4"/>
    <property type="match status" value="1"/>
</dbReference>
<keyword evidence="5" id="KW-1185">Reference proteome</keyword>
<dbReference type="SUPFAM" id="SSF57701">
    <property type="entry name" value="Zn2/Cys6 DNA-binding domain"/>
    <property type="match status" value="1"/>
</dbReference>
<dbReference type="Proteomes" id="UP000092321">
    <property type="component" value="Unassembled WGS sequence"/>
</dbReference>
<dbReference type="GO" id="GO:0005634">
    <property type="term" value="C:nucleus"/>
    <property type="evidence" value="ECO:0007669"/>
    <property type="project" value="UniProtKB-SubCell"/>
</dbReference>
<name>A0A1B7TC43_9ASCO</name>
<dbReference type="PROSITE" id="PS50048">
    <property type="entry name" value="ZN2_CY6_FUNGAL_2"/>
    <property type="match status" value="1"/>
</dbReference>
<evidence type="ECO:0000256" key="2">
    <source>
        <dbReference type="ARBA" id="ARBA00023242"/>
    </source>
</evidence>
<dbReference type="GO" id="GO:0000976">
    <property type="term" value="F:transcription cis-regulatory region binding"/>
    <property type="evidence" value="ECO:0007669"/>
    <property type="project" value="TreeGrafter"/>
</dbReference>
<dbReference type="Pfam" id="PF11951">
    <property type="entry name" value="Fungal_trans_2"/>
    <property type="match status" value="1"/>
</dbReference>
<dbReference type="PANTHER" id="PTHR37534:SF49">
    <property type="entry name" value="LYSINE BIOSYNTHESIS REGULATORY PROTEIN LYS14"/>
    <property type="match status" value="1"/>
</dbReference>
<dbReference type="SMART" id="SM00066">
    <property type="entry name" value="GAL4"/>
    <property type="match status" value="1"/>
</dbReference>
<protein>
    <recommendedName>
        <fullName evidence="3">Zn(2)-C6 fungal-type domain-containing protein</fullName>
    </recommendedName>
</protein>
<organism evidence="4 5">
    <name type="scientific">Hanseniaspora valbyensis NRRL Y-1626</name>
    <dbReference type="NCBI Taxonomy" id="766949"/>
    <lineage>
        <taxon>Eukaryota</taxon>
        <taxon>Fungi</taxon>
        <taxon>Dikarya</taxon>
        <taxon>Ascomycota</taxon>
        <taxon>Saccharomycotina</taxon>
        <taxon>Saccharomycetes</taxon>
        <taxon>Saccharomycodales</taxon>
        <taxon>Saccharomycodaceae</taxon>
        <taxon>Hanseniaspora</taxon>
    </lineage>
</organism>
<dbReference type="GO" id="GO:0045944">
    <property type="term" value="P:positive regulation of transcription by RNA polymerase II"/>
    <property type="evidence" value="ECO:0007669"/>
    <property type="project" value="TreeGrafter"/>
</dbReference>
<sequence length="736" mass="86714">MPLNVGKKTPFGCQECKRRRIKCSNIRLYNSNIDAVNSTDKNPCRNCIKTSKNSNVELKCVYLNLFEQKELRRIRKILKKKNINNSKSSSYIDNYMIIEKYIRGNDVLDDLEEDSKKNTLKHELSINTQPKMMIEKTVSIEDSLKSNCTKINELAFDTPNVNDFSNNWDFMLDDIMNLMNTIESDTKSIDHDDMHEALEQDIVFNVFEARNYNNKFVNWEQLENFFNNYKQEFKITDKDIIYFKIFYEKISYWISPYQLIEKHNIINNIFFNYILSKNNNNNLNNKTHINNEPLMCDPLVLGMLALAAKYNETIEKTKSDSSSDSSKYAELAITFLNAKIVHITDTSDNFTLLNECIGSLTITILLLVIYNSSQNGSNWRKHQRGAKNIYLKYLRNKNNNNNNNSVVLSQEEMDLLLLFKQWFPTFDLLASFITLEKGTLTTEEYNLYFKENELNHVNSCFFVKTLENDNSWYNTFQGYGNNLMKLIVKLLDFIVMDKKRDNDDDKDFDFQFFLDILGDINDCRNYYYKKNRYGLLIENENDFNNDQIGIISVDKKKYSIFDMTHFSHTNLVTIVFLQRLNNKYNNFAGLIDKNFEELKKILSFMFKQNFDYEKEFEKDLEELLNNPNEVSIDTFTDKLHFEDLLNKELVGDFKLLMFFSAIQIYATSLTKNKTDYFEERCKVLSYCHSLYLNCGSTGCFTSFKYFIAIWKQFDAQSGTLDKINNKGLYNKSVPFI</sequence>
<dbReference type="PANTHER" id="PTHR37534">
    <property type="entry name" value="TRANSCRIPTIONAL ACTIVATOR PROTEIN UGA3"/>
    <property type="match status" value="1"/>
</dbReference>
<dbReference type="InterPro" id="IPR001138">
    <property type="entry name" value="Zn2Cys6_DnaBD"/>
</dbReference>
<dbReference type="InterPro" id="IPR021858">
    <property type="entry name" value="Fun_TF"/>
</dbReference>
<dbReference type="EMBL" id="LXPE01000019">
    <property type="protein sequence ID" value="OBA26316.1"/>
    <property type="molecule type" value="Genomic_DNA"/>
</dbReference>
<proteinExistence type="predicted"/>
<dbReference type="OrthoDB" id="416217at2759"/>
<evidence type="ECO:0000313" key="5">
    <source>
        <dbReference type="Proteomes" id="UP000092321"/>
    </source>
</evidence>
<evidence type="ECO:0000256" key="1">
    <source>
        <dbReference type="ARBA" id="ARBA00004123"/>
    </source>
</evidence>
<accession>A0A1B7TC43</accession>
<dbReference type="GO" id="GO:0000981">
    <property type="term" value="F:DNA-binding transcription factor activity, RNA polymerase II-specific"/>
    <property type="evidence" value="ECO:0007669"/>
    <property type="project" value="InterPro"/>
</dbReference>
<evidence type="ECO:0000313" key="4">
    <source>
        <dbReference type="EMBL" id="OBA26316.1"/>
    </source>
</evidence>
<feature type="domain" description="Zn(2)-C6 fungal-type" evidence="3">
    <location>
        <begin position="12"/>
        <end position="62"/>
    </location>
</feature>
<keyword evidence="2" id="KW-0539">Nucleus</keyword>
<dbReference type="AlphaFoldDB" id="A0A1B7TC43"/>
<dbReference type="InterPro" id="IPR036864">
    <property type="entry name" value="Zn2-C6_fun-type_DNA-bd_sf"/>
</dbReference>
<evidence type="ECO:0000259" key="3">
    <source>
        <dbReference type="PROSITE" id="PS50048"/>
    </source>
</evidence>
<comment type="caution">
    <text evidence="4">The sequence shown here is derived from an EMBL/GenBank/DDBJ whole genome shotgun (WGS) entry which is preliminary data.</text>
</comment>
<comment type="subcellular location">
    <subcellularLocation>
        <location evidence="1">Nucleus</location>
    </subcellularLocation>
</comment>
<reference evidence="5" key="1">
    <citation type="journal article" date="2016" name="Proc. Natl. Acad. Sci. U.S.A.">
        <title>Comparative genomics of biotechnologically important yeasts.</title>
        <authorList>
            <person name="Riley R."/>
            <person name="Haridas S."/>
            <person name="Wolfe K.H."/>
            <person name="Lopes M.R."/>
            <person name="Hittinger C.T."/>
            <person name="Goeker M."/>
            <person name="Salamov A.A."/>
            <person name="Wisecaver J.H."/>
            <person name="Long T.M."/>
            <person name="Calvey C.H."/>
            <person name="Aerts A.L."/>
            <person name="Barry K.W."/>
            <person name="Choi C."/>
            <person name="Clum A."/>
            <person name="Coughlan A.Y."/>
            <person name="Deshpande S."/>
            <person name="Douglass A.P."/>
            <person name="Hanson S.J."/>
            <person name="Klenk H.-P."/>
            <person name="LaButti K.M."/>
            <person name="Lapidus A."/>
            <person name="Lindquist E.A."/>
            <person name="Lipzen A.M."/>
            <person name="Meier-Kolthoff J.P."/>
            <person name="Ohm R.A."/>
            <person name="Otillar R.P."/>
            <person name="Pangilinan J.L."/>
            <person name="Peng Y."/>
            <person name="Rokas A."/>
            <person name="Rosa C.A."/>
            <person name="Scheuner C."/>
            <person name="Sibirny A.A."/>
            <person name="Slot J.C."/>
            <person name="Stielow J.B."/>
            <person name="Sun H."/>
            <person name="Kurtzman C.P."/>
            <person name="Blackwell M."/>
            <person name="Grigoriev I.V."/>
            <person name="Jeffries T.W."/>
        </authorList>
    </citation>
    <scope>NUCLEOTIDE SEQUENCE [LARGE SCALE GENOMIC DNA]</scope>
    <source>
        <strain evidence="5">NRRL Y-1626</strain>
    </source>
</reference>
<dbReference type="GO" id="GO:0008270">
    <property type="term" value="F:zinc ion binding"/>
    <property type="evidence" value="ECO:0007669"/>
    <property type="project" value="InterPro"/>
</dbReference>